<dbReference type="CDD" id="cd00093">
    <property type="entry name" value="HTH_XRE"/>
    <property type="match status" value="1"/>
</dbReference>
<feature type="domain" description="HTH cro/C1-type" evidence="4">
    <location>
        <begin position="12"/>
        <end position="66"/>
    </location>
</feature>
<organism evidence="5 6">
    <name type="scientific">Cohnella phaseoli</name>
    <dbReference type="NCBI Taxonomy" id="456490"/>
    <lineage>
        <taxon>Bacteria</taxon>
        <taxon>Bacillati</taxon>
        <taxon>Bacillota</taxon>
        <taxon>Bacilli</taxon>
        <taxon>Bacillales</taxon>
        <taxon>Paenibacillaceae</taxon>
        <taxon>Cohnella</taxon>
    </lineage>
</organism>
<evidence type="ECO:0000259" key="4">
    <source>
        <dbReference type="PROSITE" id="PS50943"/>
    </source>
</evidence>
<dbReference type="GO" id="GO:0005829">
    <property type="term" value="C:cytosol"/>
    <property type="evidence" value="ECO:0007669"/>
    <property type="project" value="TreeGrafter"/>
</dbReference>
<evidence type="ECO:0000256" key="3">
    <source>
        <dbReference type="ARBA" id="ARBA00023163"/>
    </source>
</evidence>
<keyword evidence="6" id="KW-1185">Reference proteome</keyword>
<dbReference type="Proteomes" id="UP000256977">
    <property type="component" value="Unassembled WGS sequence"/>
</dbReference>
<dbReference type="Pfam" id="PF01381">
    <property type="entry name" value="HTH_3"/>
    <property type="match status" value="1"/>
</dbReference>
<dbReference type="SUPFAM" id="SSF47413">
    <property type="entry name" value="lambda repressor-like DNA-binding domains"/>
    <property type="match status" value="1"/>
</dbReference>
<keyword evidence="1" id="KW-0805">Transcription regulation</keyword>
<reference evidence="5 6" key="1">
    <citation type="submission" date="2018-07" db="EMBL/GenBank/DDBJ databases">
        <title>Genomic Encyclopedia of Type Strains, Phase III (KMG-III): the genomes of soil and plant-associated and newly described type strains.</title>
        <authorList>
            <person name="Whitman W."/>
        </authorList>
    </citation>
    <scope>NUCLEOTIDE SEQUENCE [LARGE SCALE GENOMIC DNA]</scope>
    <source>
        <strain evidence="5 6">CECT 7287</strain>
    </source>
</reference>
<evidence type="ECO:0000313" key="5">
    <source>
        <dbReference type="EMBL" id="RED89079.1"/>
    </source>
</evidence>
<evidence type="ECO:0000256" key="2">
    <source>
        <dbReference type="ARBA" id="ARBA00023125"/>
    </source>
</evidence>
<dbReference type="GO" id="GO:0003677">
    <property type="term" value="F:DNA binding"/>
    <property type="evidence" value="ECO:0007669"/>
    <property type="project" value="UniProtKB-KW"/>
</dbReference>
<dbReference type="PROSITE" id="PS50943">
    <property type="entry name" value="HTH_CROC1"/>
    <property type="match status" value="1"/>
</dbReference>
<name>A0A3D9KSE5_9BACL</name>
<keyword evidence="3" id="KW-0804">Transcription</keyword>
<dbReference type="GO" id="GO:0003700">
    <property type="term" value="F:DNA-binding transcription factor activity"/>
    <property type="evidence" value="ECO:0007669"/>
    <property type="project" value="TreeGrafter"/>
</dbReference>
<dbReference type="PANTHER" id="PTHR46797">
    <property type="entry name" value="HTH-TYPE TRANSCRIPTIONAL REGULATOR"/>
    <property type="match status" value="1"/>
</dbReference>
<proteinExistence type="predicted"/>
<dbReference type="InterPro" id="IPR001387">
    <property type="entry name" value="Cro/C1-type_HTH"/>
</dbReference>
<dbReference type="Gene3D" id="1.10.260.40">
    <property type="entry name" value="lambda repressor-like DNA-binding domains"/>
    <property type="match status" value="1"/>
</dbReference>
<dbReference type="InterPro" id="IPR050807">
    <property type="entry name" value="TransReg_Diox_bact_type"/>
</dbReference>
<sequence>MGTLAALIGAKIRLHRLARNMTLDQLGETIGMAGTYLAQIERGEKNVKLSTIEKVATGLHMTVYDLFDEKEGSLQEKKWVWASVLLLLQHDEVKHRQAYRILKALLIEDEA</sequence>
<dbReference type="PANTHER" id="PTHR46797:SF23">
    <property type="entry name" value="HTH-TYPE TRANSCRIPTIONAL REGULATOR SUTR"/>
    <property type="match status" value="1"/>
</dbReference>
<dbReference type="AlphaFoldDB" id="A0A3D9KSE5"/>
<protein>
    <submittedName>
        <fullName evidence="5">DNA-binding XRE family transcriptional regulator</fullName>
    </submittedName>
</protein>
<keyword evidence="2 5" id="KW-0238">DNA-binding</keyword>
<gene>
    <name evidence="5" type="ORF">DFP98_10150</name>
</gene>
<evidence type="ECO:0000256" key="1">
    <source>
        <dbReference type="ARBA" id="ARBA00023015"/>
    </source>
</evidence>
<dbReference type="SMART" id="SM00530">
    <property type="entry name" value="HTH_XRE"/>
    <property type="match status" value="1"/>
</dbReference>
<evidence type="ECO:0000313" key="6">
    <source>
        <dbReference type="Proteomes" id="UP000256977"/>
    </source>
</evidence>
<dbReference type="EMBL" id="QRDZ01000001">
    <property type="protein sequence ID" value="RED89079.1"/>
    <property type="molecule type" value="Genomic_DNA"/>
</dbReference>
<dbReference type="OrthoDB" id="9814553at2"/>
<dbReference type="RefSeq" id="WP_147310106.1">
    <property type="nucleotide sequence ID" value="NZ_QRDZ01000001.1"/>
</dbReference>
<dbReference type="InterPro" id="IPR010982">
    <property type="entry name" value="Lambda_DNA-bd_dom_sf"/>
</dbReference>
<comment type="caution">
    <text evidence="5">The sequence shown here is derived from an EMBL/GenBank/DDBJ whole genome shotgun (WGS) entry which is preliminary data.</text>
</comment>
<accession>A0A3D9KSE5</accession>